<dbReference type="EMBL" id="JAWDJW010000958">
    <property type="protein sequence ID" value="KAK3079722.1"/>
    <property type="molecule type" value="Genomic_DNA"/>
</dbReference>
<sequence>MRSTNNNNNNNNAIDIPLETVVTHSTTGRQRNGTNTSTQVDGSPYQADTGSPSEKSGLFHRGMGRRRVKKVNSRDPNRPGEPEEGTLTSMGKVYTKIMNFSILT</sequence>
<gene>
    <name evidence="1" type="ORF">LTS18_004059</name>
</gene>
<keyword evidence="2" id="KW-1185">Reference proteome</keyword>
<reference evidence="1" key="1">
    <citation type="submission" date="2024-09" db="EMBL/GenBank/DDBJ databases">
        <title>Black Yeasts Isolated from many extreme environments.</title>
        <authorList>
            <person name="Coleine C."/>
            <person name="Stajich J.E."/>
            <person name="Selbmann L."/>
        </authorList>
    </citation>
    <scope>NUCLEOTIDE SEQUENCE</scope>
    <source>
        <strain evidence="1">CCFEE 5737</strain>
    </source>
</reference>
<organism evidence="1 2">
    <name type="scientific">Coniosporium uncinatum</name>
    <dbReference type="NCBI Taxonomy" id="93489"/>
    <lineage>
        <taxon>Eukaryota</taxon>
        <taxon>Fungi</taxon>
        <taxon>Dikarya</taxon>
        <taxon>Ascomycota</taxon>
        <taxon>Pezizomycotina</taxon>
        <taxon>Dothideomycetes</taxon>
        <taxon>Dothideomycetes incertae sedis</taxon>
        <taxon>Coniosporium</taxon>
    </lineage>
</organism>
<accession>A0ACC3DT45</accession>
<dbReference type="Proteomes" id="UP001186974">
    <property type="component" value="Unassembled WGS sequence"/>
</dbReference>
<comment type="caution">
    <text evidence="1">The sequence shown here is derived from an EMBL/GenBank/DDBJ whole genome shotgun (WGS) entry which is preliminary data.</text>
</comment>
<name>A0ACC3DT45_9PEZI</name>
<proteinExistence type="predicted"/>
<protein>
    <submittedName>
        <fullName evidence="1">Uncharacterized protein</fullName>
    </submittedName>
</protein>
<evidence type="ECO:0000313" key="2">
    <source>
        <dbReference type="Proteomes" id="UP001186974"/>
    </source>
</evidence>
<feature type="non-terminal residue" evidence="1">
    <location>
        <position position="104"/>
    </location>
</feature>
<evidence type="ECO:0000313" key="1">
    <source>
        <dbReference type="EMBL" id="KAK3079722.1"/>
    </source>
</evidence>